<dbReference type="SUPFAM" id="SSF53448">
    <property type="entry name" value="Nucleotide-diphospho-sugar transferases"/>
    <property type="match status" value="1"/>
</dbReference>
<dbReference type="PANTHER" id="PTHR32385">
    <property type="entry name" value="MANNOSYL PHOSPHORYLINOSITOL CERAMIDE SYNTHASE"/>
    <property type="match status" value="1"/>
</dbReference>
<evidence type="ECO:0000256" key="1">
    <source>
        <dbReference type="ARBA" id="ARBA00009003"/>
    </source>
</evidence>
<proteinExistence type="inferred from homology"/>
<evidence type="ECO:0000313" key="4">
    <source>
        <dbReference type="Proteomes" id="UP001217417"/>
    </source>
</evidence>
<evidence type="ECO:0000313" key="3">
    <source>
        <dbReference type="EMBL" id="KAJ8103533.1"/>
    </source>
</evidence>
<dbReference type="Pfam" id="PF04488">
    <property type="entry name" value="Gly_transf_sug"/>
    <property type="match status" value="1"/>
</dbReference>
<dbReference type="InterPro" id="IPR051706">
    <property type="entry name" value="Glycosyltransferase_domain"/>
</dbReference>
<dbReference type="GO" id="GO:0000030">
    <property type="term" value="F:mannosyltransferase activity"/>
    <property type="evidence" value="ECO:0007669"/>
    <property type="project" value="TreeGrafter"/>
</dbReference>
<dbReference type="Proteomes" id="UP001217417">
    <property type="component" value="Unassembled WGS sequence"/>
</dbReference>
<keyword evidence="2 3" id="KW-0808">Transferase</keyword>
<dbReference type="AlphaFoldDB" id="A0AAD7QYH9"/>
<dbReference type="GeneID" id="80885527"/>
<dbReference type="GO" id="GO:0051999">
    <property type="term" value="P:mannosyl-inositol phosphorylceramide biosynthetic process"/>
    <property type="evidence" value="ECO:0007669"/>
    <property type="project" value="TreeGrafter"/>
</dbReference>
<dbReference type="Gene3D" id="3.90.550.20">
    <property type="match status" value="1"/>
</dbReference>
<comment type="caution">
    <text evidence="3">The sequence shown here is derived from an EMBL/GenBank/DDBJ whole genome shotgun (WGS) entry which is preliminary data.</text>
</comment>
<comment type="similarity">
    <text evidence="1">Belongs to the glycosyltransferase 32 family.</text>
</comment>
<reference evidence="3" key="1">
    <citation type="submission" date="2023-03" db="EMBL/GenBank/DDBJ databases">
        <title>Near-Complete genome sequence of Lipomyces tetrasporous NRRL Y-64009, an oleaginous yeast capable of growing on lignocellulosic hydrolysates.</title>
        <authorList>
            <consortium name="Lawrence Berkeley National Laboratory"/>
            <person name="Jagtap S.S."/>
            <person name="Liu J.-J."/>
            <person name="Walukiewicz H.E."/>
            <person name="Pangilinan J."/>
            <person name="Lipzen A."/>
            <person name="Ahrendt S."/>
            <person name="Koriabine M."/>
            <person name="Cobaugh K."/>
            <person name="Salamov A."/>
            <person name="Yoshinaga Y."/>
            <person name="Ng V."/>
            <person name="Daum C."/>
            <person name="Grigoriev I.V."/>
            <person name="Slininger P.J."/>
            <person name="Dien B.S."/>
            <person name="Jin Y.-S."/>
            <person name="Rao C.V."/>
        </authorList>
    </citation>
    <scope>NUCLEOTIDE SEQUENCE</scope>
    <source>
        <strain evidence="3">NRRL Y-64009</strain>
    </source>
</reference>
<dbReference type="InterPro" id="IPR007577">
    <property type="entry name" value="GlycoTrfase_DXD_sugar-bd_CS"/>
</dbReference>
<dbReference type="InterPro" id="IPR029044">
    <property type="entry name" value="Nucleotide-diphossugar_trans"/>
</dbReference>
<keyword evidence="4" id="KW-1185">Reference proteome</keyword>
<dbReference type="EMBL" id="JARPMG010000001">
    <property type="protein sequence ID" value="KAJ8103533.1"/>
    <property type="molecule type" value="Genomic_DNA"/>
</dbReference>
<organism evidence="3 4">
    <name type="scientific">Lipomyces tetrasporus</name>
    <dbReference type="NCBI Taxonomy" id="54092"/>
    <lineage>
        <taxon>Eukaryota</taxon>
        <taxon>Fungi</taxon>
        <taxon>Dikarya</taxon>
        <taxon>Ascomycota</taxon>
        <taxon>Saccharomycotina</taxon>
        <taxon>Lipomycetes</taxon>
        <taxon>Lipomycetales</taxon>
        <taxon>Lipomycetaceae</taxon>
        <taxon>Lipomyces</taxon>
    </lineage>
</organism>
<evidence type="ECO:0000256" key="2">
    <source>
        <dbReference type="ARBA" id="ARBA00022679"/>
    </source>
</evidence>
<sequence>MRIPRQFSQQMILSPKSHGVRRFLGLIAVLVFAGVAVLTSREILLRTEFSSDSQPPPPLPGFDRPSRTEAKVLSAKDVLSRPLATNFGVMPKLIHQSWSDQNLPAKFDAWSRSCREQNPDWEWVLWTDQDNLDLVKKHFPWFLEYYEKMPGEIFRVDLVRNMYMYVYGGIYADLDVECLRPADELFESYNVTTVPYATSYDETYPSISNTHQQKRAFFGRMGTEDDFEHSIPNAWMASTPGHPFFLLTLESVAETLKGGSSYSSAEDLTGPLALKSNIELYNTKYADSDALDQRLYKSPVVHVFGPQYKQQHAVTVLPFWAVFPYSWARDGIPFRGVCSVNSNEHDSERCKLLIAADHWGSYFITYWSHSWSPNGHDEGNLKNIEESDEK</sequence>
<dbReference type="RefSeq" id="XP_056046983.1">
    <property type="nucleotide sequence ID" value="XM_056190361.1"/>
</dbReference>
<dbReference type="PANTHER" id="PTHR32385:SF23">
    <property type="entry name" value="NUCLEOTIDE-DIPHOSPHO-SUGAR TRANSFERASE"/>
    <property type="match status" value="1"/>
</dbReference>
<gene>
    <name evidence="3" type="ORF">POJ06DRAFT_2912</name>
</gene>
<protein>
    <submittedName>
        <fullName evidence="3">Nucleotide-diphospho-sugar transferase</fullName>
    </submittedName>
</protein>
<name>A0AAD7QYH9_9ASCO</name>
<dbReference type="GO" id="GO:0016020">
    <property type="term" value="C:membrane"/>
    <property type="evidence" value="ECO:0007669"/>
    <property type="project" value="GOC"/>
</dbReference>
<accession>A0AAD7QYH9</accession>